<dbReference type="HOGENOM" id="CLU_1540008_0_0_1"/>
<protein>
    <submittedName>
        <fullName evidence="2">Uncharacterized protein</fullName>
    </submittedName>
</protein>
<evidence type="ECO:0000256" key="1">
    <source>
        <dbReference type="SAM" id="Coils"/>
    </source>
</evidence>
<proteinExistence type="predicted"/>
<sequence length="174" mass="19829">MSKRKAEDACSPARSKQSCFKAPQWVLDGQHRTLHMITSTPVRLRTSSFEGDINMDFQQQSPNRHRRNGSRHGQQDIDIDCGWIADARRTQDLPDVSRGQFDQVLAQNEGLEAKVDSLTQELSRAKSRISELEAQCLQQYVYQNCASEVSHMPRPGFQQPMYFAPHQFVPAPRG</sequence>
<dbReference type="Proteomes" id="UP000016933">
    <property type="component" value="Unassembled WGS sequence"/>
</dbReference>
<dbReference type="OrthoDB" id="5430620at2759"/>
<accession>N1PCD2</accession>
<name>N1PCD2_DOTSN</name>
<feature type="coiled-coil region" evidence="1">
    <location>
        <begin position="101"/>
        <end position="135"/>
    </location>
</feature>
<keyword evidence="1" id="KW-0175">Coiled coil</keyword>
<reference evidence="2 3" key="2">
    <citation type="journal article" date="2012" name="PLoS Pathog.">
        <title>Diverse lifestyles and strategies of plant pathogenesis encoded in the genomes of eighteen Dothideomycetes fungi.</title>
        <authorList>
            <person name="Ohm R.A."/>
            <person name="Feau N."/>
            <person name="Henrissat B."/>
            <person name="Schoch C.L."/>
            <person name="Horwitz B.A."/>
            <person name="Barry K.W."/>
            <person name="Condon B.J."/>
            <person name="Copeland A.C."/>
            <person name="Dhillon B."/>
            <person name="Glaser F."/>
            <person name="Hesse C.N."/>
            <person name="Kosti I."/>
            <person name="LaButti K."/>
            <person name="Lindquist E.A."/>
            <person name="Lucas S."/>
            <person name="Salamov A.A."/>
            <person name="Bradshaw R.E."/>
            <person name="Ciuffetti L."/>
            <person name="Hamelin R.C."/>
            <person name="Kema G.H.J."/>
            <person name="Lawrence C."/>
            <person name="Scott J.A."/>
            <person name="Spatafora J.W."/>
            <person name="Turgeon B.G."/>
            <person name="de Wit P.J.G.M."/>
            <person name="Zhong S."/>
            <person name="Goodwin S.B."/>
            <person name="Grigoriev I.V."/>
        </authorList>
    </citation>
    <scope>NUCLEOTIDE SEQUENCE [LARGE SCALE GENOMIC DNA]</scope>
    <source>
        <strain evidence="3">NZE10 / CBS 128990</strain>
    </source>
</reference>
<dbReference type="OMA" id="HRTLHMI"/>
<dbReference type="EMBL" id="KB446547">
    <property type="protein sequence ID" value="EME38473.1"/>
    <property type="molecule type" value="Genomic_DNA"/>
</dbReference>
<gene>
    <name evidence="2" type="ORF">DOTSEDRAFT_29513</name>
</gene>
<reference evidence="3" key="1">
    <citation type="journal article" date="2012" name="PLoS Genet.">
        <title>The genomes of the fungal plant pathogens Cladosporium fulvum and Dothistroma septosporum reveal adaptation to different hosts and lifestyles but also signatures of common ancestry.</title>
        <authorList>
            <person name="de Wit P.J.G.M."/>
            <person name="van der Burgt A."/>
            <person name="Oekmen B."/>
            <person name="Stergiopoulos I."/>
            <person name="Abd-Elsalam K.A."/>
            <person name="Aerts A.L."/>
            <person name="Bahkali A.H."/>
            <person name="Beenen H.G."/>
            <person name="Chettri P."/>
            <person name="Cox M.P."/>
            <person name="Datema E."/>
            <person name="de Vries R.P."/>
            <person name="Dhillon B."/>
            <person name="Ganley A.R."/>
            <person name="Griffiths S.A."/>
            <person name="Guo Y."/>
            <person name="Hamelin R.C."/>
            <person name="Henrissat B."/>
            <person name="Kabir M.S."/>
            <person name="Jashni M.K."/>
            <person name="Kema G."/>
            <person name="Klaubauf S."/>
            <person name="Lapidus A."/>
            <person name="Levasseur A."/>
            <person name="Lindquist E."/>
            <person name="Mehrabi R."/>
            <person name="Ohm R.A."/>
            <person name="Owen T.J."/>
            <person name="Salamov A."/>
            <person name="Schwelm A."/>
            <person name="Schijlen E."/>
            <person name="Sun H."/>
            <person name="van den Burg H.A."/>
            <person name="van Ham R.C.H.J."/>
            <person name="Zhang S."/>
            <person name="Goodwin S.B."/>
            <person name="Grigoriev I.V."/>
            <person name="Collemare J."/>
            <person name="Bradshaw R.E."/>
        </authorList>
    </citation>
    <scope>NUCLEOTIDE SEQUENCE [LARGE SCALE GENOMIC DNA]</scope>
    <source>
        <strain evidence="3">NZE10 / CBS 128990</strain>
    </source>
</reference>
<dbReference type="AlphaFoldDB" id="N1PCD2"/>
<evidence type="ECO:0000313" key="2">
    <source>
        <dbReference type="EMBL" id="EME38473.1"/>
    </source>
</evidence>
<evidence type="ECO:0000313" key="3">
    <source>
        <dbReference type="Proteomes" id="UP000016933"/>
    </source>
</evidence>
<keyword evidence="3" id="KW-1185">Reference proteome</keyword>
<organism evidence="2 3">
    <name type="scientific">Dothistroma septosporum (strain NZE10 / CBS 128990)</name>
    <name type="common">Red band needle blight fungus</name>
    <name type="synonym">Mycosphaerella pini</name>
    <dbReference type="NCBI Taxonomy" id="675120"/>
    <lineage>
        <taxon>Eukaryota</taxon>
        <taxon>Fungi</taxon>
        <taxon>Dikarya</taxon>
        <taxon>Ascomycota</taxon>
        <taxon>Pezizomycotina</taxon>
        <taxon>Dothideomycetes</taxon>
        <taxon>Dothideomycetidae</taxon>
        <taxon>Mycosphaerellales</taxon>
        <taxon>Mycosphaerellaceae</taxon>
        <taxon>Dothistroma</taxon>
    </lineage>
</organism>